<name>A0A382PE02_9ZZZZ</name>
<accession>A0A382PE02</accession>
<dbReference type="SUPFAM" id="SSF56112">
    <property type="entry name" value="Protein kinase-like (PK-like)"/>
    <property type="match status" value="1"/>
</dbReference>
<sequence>FEWINGKEIVEITDDDVNRAAEFIRSLAKLSEHTSNKEFPLASAACISGQMIEEQIRDRYATIREFSDFNSELRRFLENDFAHTFETVLSKSKKLWPGKFEEQLSHDCQLLSPSDFGFHNIFLTKDGLKFFDFEYFGWDDPVKLTCDFLLHPGMVLSDKQKTLWLESMKEIFSNDRSFSQRLRASYGLYGLCWCMIMLNVFTDSHGEKIISVVGNNNMEQNKTKQLEKSKKMLIHLNETHKNGLPYE</sequence>
<evidence type="ECO:0008006" key="2">
    <source>
        <dbReference type="Google" id="ProtNLM"/>
    </source>
</evidence>
<proteinExistence type="predicted"/>
<dbReference type="InterPro" id="IPR011009">
    <property type="entry name" value="Kinase-like_dom_sf"/>
</dbReference>
<gene>
    <name evidence="1" type="ORF">METZ01_LOCUS324487</name>
</gene>
<evidence type="ECO:0000313" key="1">
    <source>
        <dbReference type="EMBL" id="SVC71633.1"/>
    </source>
</evidence>
<feature type="non-terminal residue" evidence="1">
    <location>
        <position position="1"/>
    </location>
</feature>
<reference evidence="1" key="1">
    <citation type="submission" date="2018-05" db="EMBL/GenBank/DDBJ databases">
        <authorList>
            <person name="Lanie J.A."/>
            <person name="Ng W.-L."/>
            <person name="Kazmierczak K.M."/>
            <person name="Andrzejewski T.M."/>
            <person name="Davidsen T.M."/>
            <person name="Wayne K.J."/>
            <person name="Tettelin H."/>
            <person name="Glass J.I."/>
            <person name="Rusch D."/>
            <person name="Podicherti R."/>
            <person name="Tsui H.-C.T."/>
            <person name="Winkler M.E."/>
        </authorList>
    </citation>
    <scope>NUCLEOTIDE SEQUENCE</scope>
</reference>
<dbReference type="EMBL" id="UINC01106753">
    <property type="protein sequence ID" value="SVC71633.1"/>
    <property type="molecule type" value="Genomic_DNA"/>
</dbReference>
<protein>
    <recommendedName>
        <fullName evidence="2">Aminoglycoside phosphotransferase domain-containing protein</fullName>
    </recommendedName>
</protein>
<dbReference type="AlphaFoldDB" id="A0A382PE02"/>
<organism evidence="1">
    <name type="scientific">marine metagenome</name>
    <dbReference type="NCBI Taxonomy" id="408172"/>
    <lineage>
        <taxon>unclassified sequences</taxon>
        <taxon>metagenomes</taxon>
        <taxon>ecological metagenomes</taxon>
    </lineage>
</organism>